<evidence type="ECO:0000313" key="2">
    <source>
        <dbReference type="EMBL" id="BAK05211.1"/>
    </source>
</evidence>
<organism evidence="2">
    <name type="scientific">Hordeum vulgare subsp. vulgare</name>
    <name type="common">Domesticated barley</name>
    <dbReference type="NCBI Taxonomy" id="112509"/>
    <lineage>
        <taxon>Eukaryota</taxon>
        <taxon>Viridiplantae</taxon>
        <taxon>Streptophyta</taxon>
        <taxon>Embryophyta</taxon>
        <taxon>Tracheophyta</taxon>
        <taxon>Spermatophyta</taxon>
        <taxon>Magnoliopsida</taxon>
        <taxon>Liliopsida</taxon>
        <taxon>Poales</taxon>
        <taxon>Poaceae</taxon>
        <taxon>BOP clade</taxon>
        <taxon>Pooideae</taxon>
        <taxon>Triticodae</taxon>
        <taxon>Triticeae</taxon>
        <taxon>Hordeinae</taxon>
        <taxon>Hordeum</taxon>
    </lineage>
</organism>
<dbReference type="AlphaFoldDB" id="F2ECY9"/>
<accession>F2ECY9</accession>
<sequence length="154" mass="17163">MSEDFLTFIREKKSGAIHLIYFLVHVICSKNNYSGLQYFYAGEFFVTKGGFITRKGSGYQHLSPPAYATVKYEDSQAASLSRLKTRGLHRQGLPDPTRLNNSRTPGHCREDNPAPRAIASLAGILKSPKRTSRHDAPFKHGCPASLGRHFKVAQ</sequence>
<protein>
    <submittedName>
        <fullName evidence="2">Predicted protein</fullName>
    </submittedName>
</protein>
<dbReference type="EMBL" id="AK374014">
    <property type="protein sequence ID" value="BAK05211.1"/>
    <property type="molecule type" value="mRNA"/>
</dbReference>
<proteinExistence type="evidence at transcript level"/>
<reference evidence="2" key="1">
    <citation type="journal article" date="2011" name="Plant Physiol.">
        <title>Comprehensive sequence analysis of 24,783 barley full-length cDNAs derived from 12 clone libraries.</title>
        <authorList>
            <person name="Matsumoto T."/>
            <person name="Tanaka T."/>
            <person name="Sakai H."/>
            <person name="Amano N."/>
            <person name="Kanamori H."/>
            <person name="Kurita K."/>
            <person name="Kikuta A."/>
            <person name="Kamiya K."/>
            <person name="Yamamoto M."/>
            <person name="Ikawa H."/>
            <person name="Fujii N."/>
            <person name="Hori K."/>
            <person name="Itoh T."/>
            <person name="Sato K."/>
        </authorList>
    </citation>
    <scope>NUCLEOTIDE SEQUENCE</scope>
    <source>
        <tissue evidence="2">Flower</tissue>
    </source>
</reference>
<feature type="region of interest" description="Disordered" evidence="1">
    <location>
        <begin position="88"/>
        <end position="113"/>
    </location>
</feature>
<name>F2ECY9_HORVV</name>
<evidence type="ECO:0000256" key="1">
    <source>
        <dbReference type="SAM" id="MobiDB-lite"/>
    </source>
</evidence>